<evidence type="ECO:0000313" key="4">
    <source>
        <dbReference type="Proteomes" id="UP001428774"/>
    </source>
</evidence>
<gene>
    <name evidence="3" type="ORF">ABFB10_07415</name>
</gene>
<evidence type="ECO:0000256" key="1">
    <source>
        <dbReference type="SAM" id="MobiDB-lite"/>
    </source>
</evidence>
<evidence type="ECO:0000313" key="3">
    <source>
        <dbReference type="EMBL" id="MEN9060894.1"/>
    </source>
</evidence>
<proteinExistence type="predicted"/>
<accession>A0AAW9S7X0</accession>
<feature type="transmembrane region" description="Helical" evidence="2">
    <location>
        <begin position="32"/>
        <end position="50"/>
    </location>
</feature>
<sequence length="82" mass="8949">MDRLSHYISLLTHTVVTGSLIVAFLAMGYYSWQAIAVAVVIGVVAAWPLAKLISRRIKTRDPAFNPPPSKGILPDPQAPESY</sequence>
<dbReference type="AlphaFoldDB" id="A0AAW9S7X0"/>
<protein>
    <submittedName>
        <fullName evidence="3">Uncharacterized protein</fullName>
    </submittedName>
</protein>
<keyword evidence="2" id="KW-0472">Membrane</keyword>
<comment type="caution">
    <text evidence="3">The sequence shown here is derived from an EMBL/GenBank/DDBJ whole genome shotgun (WGS) entry which is preliminary data.</text>
</comment>
<keyword evidence="2" id="KW-1133">Transmembrane helix</keyword>
<dbReference type="EMBL" id="JBDNCH010000002">
    <property type="protein sequence ID" value="MEN9060894.1"/>
    <property type="molecule type" value="Genomic_DNA"/>
</dbReference>
<dbReference type="Proteomes" id="UP001428774">
    <property type="component" value="Unassembled WGS sequence"/>
</dbReference>
<keyword evidence="4" id="KW-1185">Reference proteome</keyword>
<evidence type="ECO:0000256" key="2">
    <source>
        <dbReference type="SAM" id="Phobius"/>
    </source>
</evidence>
<name>A0AAW9S7X0_9RHOB</name>
<organism evidence="3 4">
    <name type="scientific">Ponticoccus litoralis</name>
    <dbReference type="NCBI Taxonomy" id="422297"/>
    <lineage>
        <taxon>Bacteria</taxon>
        <taxon>Pseudomonadati</taxon>
        <taxon>Pseudomonadota</taxon>
        <taxon>Alphaproteobacteria</taxon>
        <taxon>Rhodobacterales</taxon>
        <taxon>Roseobacteraceae</taxon>
        <taxon>Ponticoccus</taxon>
    </lineage>
</organism>
<reference evidence="3 4" key="1">
    <citation type="submission" date="2024-05" db="EMBL/GenBank/DDBJ databases">
        <title>Genome sequence of Ponticoccus litoralis KCCM 90028.</title>
        <authorList>
            <person name="Kim J.M."/>
            <person name="Lee J.K."/>
            <person name="Choi B.J."/>
            <person name="Bayburt H."/>
            <person name="Baek J.H."/>
            <person name="Jeon C.O."/>
        </authorList>
    </citation>
    <scope>NUCLEOTIDE SEQUENCE [LARGE SCALE GENOMIC DNA]</scope>
    <source>
        <strain evidence="3 4">KCCM 90028</strain>
    </source>
</reference>
<keyword evidence="2" id="KW-0812">Transmembrane</keyword>
<feature type="transmembrane region" description="Helical" evidence="2">
    <location>
        <begin position="7"/>
        <end position="26"/>
    </location>
</feature>
<dbReference type="RefSeq" id="WP_347166026.1">
    <property type="nucleotide sequence ID" value="NZ_JBDNCH010000002.1"/>
</dbReference>
<feature type="region of interest" description="Disordered" evidence="1">
    <location>
        <begin position="60"/>
        <end position="82"/>
    </location>
</feature>